<dbReference type="Pfam" id="PF03116">
    <property type="entry name" value="NQR2_RnfD_RnfE"/>
    <property type="match status" value="1"/>
</dbReference>
<gene>
    <name evidence="10" type="primary">rnfD</name>
    <name evidence="11" type="ORF">QJ036_13095</name>
</gene>
<evidence type="ECO:0000256" key="3">
    <source>
        <dbReference type="ARBA" id="ARBA00022630"/>
    </source>
</evidence>
<dbReference type="HAMAP" id="MF_00462">
    <property type="entry name" value="RsxD_RnfD"/>
    <property type="match status" value="1"/>
</dbReference>
<keyword evidence="5 10" id="KW-0812">Transmembrane</keyword>
<evidence type="ECO:0000256" key="1">
    <source>
        <dbReference type="ARBA" id="ARBA00022448"/>
    </source>
</evidence>
<keyword evidence="4 10" id="KW-0288">FMN</keyword>
<feature type="transmembrane region" description="Helical" evidence="10">
    <location>
        <begin position="93"/>
        <end position="113"/>
    </location>
</feature>
<reference evidence="11 12" key="1">
    <citation type="submission" date="2023-05" db="EMBL/GenBank/DDBJ databases">
        <title>[ruminococcus] sp. nov., isolated from a pig farm feces dump.</title>
        <authorList>
            <person name="Chang Y.-H."/>
        </authorList>
    </citation>
    <scope>NUCLEOTIDE SEQUENCE [LARGE SCALE GENOMIC DNA]</scope>
    <source>
        <strain evidence="11 12">YH-rum2234</strain>
    </source>
</reference>
<keyword evidence="12" id="KW-1185">Reference proteome</keyword>
<dbReference type="EMBL" id="JASGBQ010000032">
    <property type="protein sequence ID" value="MDI9243384.1"/>
    <property type="molecule type" value="Genomic_DNA"/>
</dbReference>
<comment type="subunit">
    <text evidence="10">The complex is composed of six subunits: RnfA, RnfB, RnfC, RnfD, RnfE and RnfG.</text>
</comment>
<keyword evidence="8 10" id="KW-1133">Transmembrane helix</keyword>
<feature type="transmembrane region" description="Helical" evidence="10">
    <location>
        <begin position="21"/>
        <end position="40"/>
    </location>
</feature>
<keyword evidence="1 10" id="KW-0813">Transport</keyword>
<dbReference type="AlphaFoldDB" id="A0AAP4EYB9"/>
<feature type="transmembrane region" description="Helical" evidence="10">
    <location>
        <begin position="260"/>
        <end position="277"/>
    </location>
</feature>
<evidence type="ECO:0000313" key="12">
    <source>
        <dbReference type="Proteomes" id="UP001300383"/>
    </source>
</evidence>
<accession>A0AAP4EYB9</accession>
<evidence type="ECO:0000256" key="7">
    <source>
        <dbReference type="ARBA" id="ARBA00022982"/>
    </source>
</evidence>
<feature type="transmembrane region" description="Helical" evidence="10">
    <location>
        <begin position="233"/>
        <end position="251"/>
    </location>
</feature>
<evidence type="ECO:0000313" key="11">
    <source>
        <dbReference type="EMBL" id="MDI9243384.1"/>
    </source>
</evidence>
<dbReference type="GO" id="GO:0005886">
    <property type="term" value="C:plasma membrane"/>
    <property type="evidence" value="ECO:0007669"/>
    <property type="project" value="UniProtKB-SubCell"/>
</dbReference>
<feature type="modified residue" description="FMN phosphoryl threonine" evidence="10">
    <location>
        <position position="156"/>
    </location>
</feature>
<keyword evidence="6 10" id="KW-1278">Translocase</keyword>
<evidence type="ECO:0000256" key="6">
    <source>
        <dbReference type="ARBA" id="ARBA00022967"/>
    </source>
</evidence>
<keyword evidence="10" id="KW-1003">Cell membrane</keyword>
<dbReference type="InterPro" id="IPR011303">
    <property type="entry name" value="RnfD_bac"/>
</dbReference>
<evidence type="ECO:0000256" key="9">
    <source>
        <dbReference type="ARBA" id="ARBA00023136"/>
    </source>
</evidence>
<dbReference type="PANTHER" id="PTHR30578">
    <property type="entry name" value="ELECTRON TRANSPORT COMPLEX PROTEIN RNFD"/>
    <property type="match status" value="1"/>
</dbReference>
<comment type="subcellular location">
    <subcellularLocation>
        <location evidence="10">Cell membrane</location>
        <topology evidence="10">Multi-pass membrane protein</topology>
    </subcellularLocation>
</comment>
<dbReference type="InterPro" id="IPR004338">
    <property type="entry name" value="NqrB/RnfD"/>
</dbReference>
<comment type="function">
    <text evidence="10">Part of a membrane-bound complex that couples electron transfer with translocation of ions across the membrane.</text>
</comment>
<proteinExistence type="inferred from homology"/>
<keyword evidence="2 10" id="KW-0597">Phosphoprotein</keyword>
<feature type="transmembrane region" description="Helical" evidence="10">
    <location>
        <begin position="204"/>
        <end position="221"/>
    </location>
</feature>
<keyword evidence="9 10" id="KW-0472">Membrane</keyword>
<comment type="similarity">
    <text evidence="10">Belongs to the NqrB/RnfD family.</text>
</comment>
<evidence type="ECO:0000256" key="10">
    <source>
        <dbReference type="HAMAP-Rule" id="MF_00462"/>
    </source>
</evidence>
<dbReference type="PANTHER" id="PTHR30578:SF0">
    <property type="entry name" value="ION-TRANSLOCATING OXIDOREDUCTASE COMPLEX SUBUNIT D"/>
    <property type="match status" value="1"/>
</dbReference>
<comment type="cofactor">
    <cofactor evidence="10">
        <name>FMN</name>
        <dbReference type="ChEBI" id="CHEBI:58210"/>
    </cofactor>
</comment>
<evidence type="ECO:0000256" key="8">
    <source>
        <dbReference type="ARBA" id="ARBA00022989"/>
    </source>
</evidence>
<feature type="transmembrane region" description="Helical" evidence="10">
    <location>
        <begin position="125"/>
        <end position="144"/>
    </location>
</feature>
<evidence type="ECO:0000256" key="2">
    <source>
        <dbReference type="ARBA" id="ARBA00022553"/>
    </source>
</evidence>
<comment type="caution">
    <text evidence="11">The sequence shown here is derived from an EMBL/GenBank/DDBJ whole genome shotgun (WGS) entry which is preliminary data.</text>
</comment>
<sequence>MDERLIVTASPHIRDKATTQGLMGDVLISLLPCVVAATLIFGFRALMVIVVTTAACVAFEYLYCRLLHKKIPISDLSACVTGVILGMNMPANMPFWICIVGAFVAIVITKQLFGGLGYNFANPALVGRIVLFLGFAGRMTAYVYPKGTADAISSATVLAETVDKSSVSLVDMLIGIRGGVLGETCAIAILIGLAYLLIRRVINISIPASMILTIFILSLIAEGGSVHNALVEVMSGGLLFGAVFMATDYVTSPFNAKGRIIYGIFIGVVAFAIRRFGSMNEGVSYAILLGNLLTPWFNEWSHQIPLGFTKPKKEKKAAPAADGKGGAQ</sequence>
<dbReference type="Proteomes" id="UP001300383">
    <property type="component" value="Unassembled WGS sequence"/>
</dbReference>
<dbReference type="EC" id="7.-.-.-" evidence="10"/>
<evidence type="ECO:0000256" key="4">
    <source>
        <dbReference type="ARBA" id="ARBA00022643"/>
    </source>
</evidence>
<dbReference type="GO" id="GO:0022900">
    <property type="term" value="P:electron transport chain"/>
    <property type="evidence" value="ECO:0007669"/>
    <property type="project" value="UniProtKB-UniRule"/>
</dbReference>
<organism evidence="11 12">
    <name type="scientific">Fusibacillus kribbianus</name>
    <dbReference type="NCBI Taxonomy" id="3044208"/>
    <lineage>
        <taxon>Bacteria</taxon>
        <taxon>Bacillati</taxon>
        <taxon>Bacillota</taxon>
        <taxon>Clostridia</taxon>
        <taxon>Lachnospirales</taxon>
        <taxon>Lachnospiraceae</taxon>
        <taxon>Fusibacillus</taxon>
    </lineage>
</organism>
<keyword evidence="3 10" id="KW-0285">Flavoprotein</keyword>
<keyword evidence="7 10" id="KW-0249">Electron transport</keyword>
<dbReference type="RefSeq" id="WP_283231808.1">
    <property type="nucleotide sequence ID" value="NZ_JASGBQ010000032.1"/>
</dbReference>
<name>A0AAP4EYB9_9FIRM</name>
<feature type="transmembrane region" description="Helical" evidence="10">
    <location>
        <begin position="174"/>
        <end position="197"/>
    </location>
</feature>
<protein>
    <recommendedName>
        <fullName evidence="10">Ion-translocating oxidoreductase complex subunit D</fullName>
        <ecNumber evidence="10">7.-.-.-</ecNumber>
    </recommendedName>
    <alternativeName>
        <fullName evidence="10">Rnf electron transport complex subunit D</fullName>
    </alternativeName>
</protein>
<dbReference type="NCBIfam" id="TIGR01946">
    <property type="entry name" value="rnfD"/>
    <property type="match status" value="1"/>
</dbReference>
<evidence type="ECO:0000256" key="5">
    <source>
        <dbReference type="ARBA" id="ARBA00022692"/>
    </source>
</evidence>
<dbReference type="GO" id="GO:0055085">
    <property type="term" value="P:transmembrane transport"/>
    <property type="evidence" value="ECO:0007669"/>
    <property type="project" value="InterPro"/>
</dbReference>